<protein>
    <recommendedName>
        <fullName evidence="7">Glycosyltransferase 2-like domain-containing protein</fullName>
    </recommendedName>
</protein>
<evidence type="ECO:0000256" key="5">
    <source>
        <dbReference type="ARBA" id="ARBA00023136"/>
    </source>
</evidence>
<evidence type="ECO:0000259" key="7">
    <source>
        <dbReference type="Pfam" id="PF00535"/>
    </source>
</evidence>
<keyword evidence="4" id="KW-0808">Transferase</keyword>
<organism evidence="8">
    <name type="scientific">marine metagenome</name>
    <dbReference type="NCBI Taxonomy" id="408172"/>
    <lineage>
        <taxon>unclassified sequences</taxon>
        <taxon>metagenomes</taxon>
        <taxon>ecological metagenomes</taxon>
    </lineage>
</organism>
<evidence type="ECO:0000256" key="2">
    <source>
        <dbReference type="ARBA" id="ARBA00022475"/>
    </source>
</evidence>
<dbReference type="Gene3D" id="3.90.550.10">
    <property type="entry name" value="Spore Coat Polysaccharide Biosynthesis Protein SpsA, Chain A"/>
    <property type="match status" value="1"/>
</dbReference>
<dbReference type="PANTHER" id="PTHR43646:SF2">
    <property type="entry name" value="GLYCOSYLTRANSFERASE 2-LIKE DOMAIN-CONTAINING PROTEIN"/>
    <property type="match status" value="1"/>
</dbReference>
<dbReference type="InterPro" id="IPR001173">
    <property type="entry name" value="Glyco_trans_2-like"/>
</dbReference>
<evidence type="ECO:0000256" key="4">
    <source>
        <dbReference type="ARBA" id="ARBA00022679"/>
    </source>
</evidence>
<gene>
    <name evidence="8" type="ORF">METZ01_LOCUS81038</name>
</gene>
<accession>A0A381UJP7</accession>
<feature type="transmembrane region" description="Helical" evidence="6">
    <location>
        <begin position="307"/>
        <end position="325"/>
    </location>
</feature>
<name>A0A381UJP7_9ZZZZ</name>
<keyword evidence="2" id="KW-1003">Cell membrane</keyword>
<dbReference type="GO" id="GO:0005886">
    <property type="term" value="C:plasma membrane"/>
    <property type="evidence" value="ECO:0007669"/>
    <property type="project" value="UniProtKB-SubCell"/>
</dbReference>
<dbReference type="EMBL" id="UINC01006547">
    <property type="protein sequence ID" value="SVA28184.1"/>
    <property type="molecule type" value="Genomic_DNA"/>
</dbReference>
<evidence type="ECO:0000256" key="1">
    <source>
        <dbReference type="ARBA" id="ARBA00004236"/>
    </source>
</evidence>
<keyword evidence="3" id="KW-0328">Glycosyltransferase</keyword>
<dbReference type="InterPro" id="IPR029044">
    <property type="entry name" value="Nucleotide-diphossugar_trans"/>
</dbReference>
<feature type="transmembrane region" description="Helical" evidence="6">
    <location>
        <begin position="278"/>
        <end position="295"/>
    </location>
</feature>
<evidence type="ECO:0000256" key="3">
    <source>
        <dbReference type="ARBA" id="ARBA00022676"/>
    </source>
</evidence>
<dbReference type="SUPFAM" id="SSF53448">
    <property type="entry name" value="Nucleotide-diphospho-sugar transferases"/>
    <property type="match status" value="1"/>
</dbReference>
<comment type="subcellular location">
    <subcellularLocation>
        <location evidence="1">Cell membrane</location>
    </subcellularLocation>
</comment>
<evidence type="ECO:0000313" key="8">
    <source>
        <dbReference type="EMBL" id="SVA28184.1"/>
    </source>
</evidence>
<dbReference type="AlphaFoldDB" id="A0A381UJP7"/>
<reference evidence="8" key="1">
    <citation type="submission" date="2018-05" db="EMBL/GenBank/DDBJ databases">
        <authorList>
            <person name="Lanie J.A."/>
            <person name="Ng W.-L."/>
            <person name="Kazmierczak K.M."/>
            <person name="Andrzejewski T.M."/>
            <person name="Davidsen T.M."/>
            <person name="Wayne K.J."/>
            <person name="Tettelin H."/>
            <person name="Glass J.I."/>
            <person name="Rusch D."/>
            <person name="Podicherti R."/>
            <person name="Tsui H.-C.T."/>
            <person name="Winkler M.E."/>
        </authorList>
    </citation>
    <scope>NUCLEOTIDE SEQUENCE</scope>
</reference>
<keyword evidence="5 6" id="KW-0472">Membrane</keyword>
<proteinExistence type="predicted"/>
<keyword evidence="6" id="KW-1133">Transmembrane helix</keyword>
<evidence type="ECO:0000256" key="6">
    <source>
        <dbReference type="SAM" id="Phobius"/>
    </source>
</evidence>
<feature type="domain" description="Glycosyltransferase 2-like" evidence="7">
    <location>
        <begin position="41"/>
        <end position="218"/>
    </location>
</feature>
<dbReference type="GO" id="GO:0016757">
    <property type="term" value="F:glycosyltransferase activity"/>
    <property type="evidence" value="ECO:0007669"/>
    <property type="project" value="UniProtKB-KW"/>
</dbReference>
<sequence length="361" mass="40241">MFLILLMCAGVYLAFILFIISGLFKHSILPISSSNELPSISVVIAARNEEKHLPDLIQDLMNQEYPLDKLEAIIVDDRSTDLTPAILKEAADNYAFIKTIRIKEPSQEMTPKKHAMTKGIEAAKGEVIVSTDADCRVGKLWVSSMAYSVINHDCISIGFSKIAGDTFFEQYQEVDFLGIITANAGAGGWNQFWSGTGQNLAYYKNDFIAIDGFKPVKNKISGDDMYLVQSISKLKRGFIHIDPNSFTTTTGMNSVKEFLNQRIRWSSNSKANAGQNPLFFGFLITAFLYNSFILLSMISGSPWLVSFGFKFILDGLVILLGGKLFETKPNPLAYCIWAMIQPLYIPAMGILGLQEKFTWKT</sequence>
<dbReference type="PANTHER" id="PTHR43646">
    <property type="entry name" value="GLYCOSYLTRANSFERASE"/>
    <property type="match status" value="1"/>
</dbReference>
<dbReference type="Pfam" id="PF00535">
    <property type="entry name" value="Glycos_transf_2"/>
    <property type="match status" value="1"/>
</dbReference>
<feature type="transmembrane region" description="Helical" evidence="6">
    <location>
        <begin position="331"/>
        <end position="353"/>
    </location>
</feature>
<keyword evidence="6" id="KW-0812">Transmembrane</keyword>